<protein>
    <submittedName>
        <fullName evidence="3">ChSh domain-containing protein</fullName>
    </submittedName>
</protein>
<reference evidence="3" key="2">
    <citation type="submission" date="2016-11" db="UniProtKB">
        <authorList>
            <consortium name="WormBaseParasite"/>
        </authorList>
    </citation>
    <scope>IDENTIFICATION</scope>
</reference>
<dbReference type="WBParaSite" id="EN70_11586">
    <property type="protein sequence ID" value="EN70_11586"/>
    <property type="gene ID" value="EN70_11586"/>
</dbReference>
<feature type="compositionally biased region" description="Basic and acidic residues" evidence="1">
    <location>
        <begin position="1"/>
        <end position="23"/>
    </location>
</feature>
<evidence type="ECO:0000313" key="3">
    <source>
        <dbReference type="WBParaSite" id="EN70_11586"/>
    </source>
</evidence>
<reference evidence="2" key="1">
    <citation type="submission" date="2012-04" db="EMBL/GenBank/DDBJ databases">
        <title>The Genome Sequence of Loa loa.</title>
        <authorList>
            <consortium name="The Broad Institute Genome Sequencing Platform"/>
            <consortium name="Broad Institute Genome Sequencing Center for Infectious Disease"/>
            <person name="Nutman T.B."/>
            <person name="Fink D.L."/>
            <person name="Russ C."/>
            <person name="Young S."/>
            <person name="Zeng Q."/>
            <person name="Gargeya S."/>
            <person name="Alvarado L."/>
            <person name="Berlin A."/>
            <person name="Chapman S.B."/>
            <person name="Chen Z."/>
            <person name="Freedman E."/>
            <person name="Gellesch M."/>
            <person name="Goldberg J."/>
            <person name="Griggs A."/>
            <person name="Gujja S."/>
            <person name="Heilman E.R."/>
            <person name="Heiman D."/>
            <person name="Howarth C."/>
            <person name="Mehta T."/>
            <person name="Neiman D."/>
            <person name="Pearson M."/>
            <person name="Roberts A."/>
            <person name="Saif S."/>
            <person name="Shea T."/>
            <person name="Shenoy N."/>
            <person name="Sisk P."/>
            <person name="Stolte C."/>
            <person name="Sykes S."/>
            <person name="White J."/>
            <person name="Yandava C."/>
            <person name="Haas B."/>
            <person name="Henn M.R."/>
            <person name="Nusbaum C."/>
            <person name="Birren B."/>
        </authorList>
    </citation>
    <scope>NUCLEOTIDE SEQUENCE [LARGE SCALE GENOMIC DNA]</scope>
</reference>
<feature type="compositionally biased region" description="Basic and acidic residues" evidence="1">
    <location>
        <begin position="32"/>
        <end position="58"/>
    </location>
</feature>
<accession>A0A1I7VAF2</accession>
<name>A0A1I7VAF2_LOALO</name>
<evidence type="ECO:0000256" key="1">
    <source>
        <dbReference type="SAM" id="MobiDB-lite"/>
    </source>
</evidence>
<sequence>MPEEDNRKMEESKMSIGKDKVEADREEDEGEAEKGEVKGKAEEKLKGEEDEEKKMTKISDELDSNPFYHGLVSSDDLCFILSEVGDCTQLSQVVIFVETTKKPQSNIYEFIVSKYGSVKQLINDYIKEKRPIHPDVSIFEDA</sequence>
<keyword evidence="2" id="KW-1185">Reference proteome</keyword>
<feature type="region of interest" description="Disordered" evidence="1">
    <location>
        <begin position="1"/>
        <end position="58"/>
    </location>
</feature>
<dbReference type="AlphaFoldDB" id="A0A1I7VAF2"/>
<dbReference type="STRING" id="7209.A0A1I7VAF2"/>
<organism evidence="2 3">
    <name type="scientific">Loa loa</name>
    <name type="common">Eye worm</name>
    <name type="synonym">Filaria loa</name>
    <dbReference type="NCBI Taxonomy" id="7209"/>
    <lineage>
        <taxon>Eukaryota</taxon>
        <taxon>Metazoa</taxon>
        <taxon>Ecdysozoa</taxon>
        <taxon>Nematoda</taxon>
        <taxon>Chromadorea</taxon>
        <taxon>Rhabditida</taxon>
        <taxon>Spirurina</taxon>
        <taxon>Spiruromorpha</taxon>
        <taxon>Filarioidea</taxon>
        <taxon>Onchocercidae</taxon>
        <taxon>Loa</taxon>
    </lineage>
</organism>
<proteinExistence type="predicted"/>
<dbReference type="Proteomes" id="UP000095285">
    <property type="component" value="Unassembled WGS sequence"/>
</dbReference>
<evidence type="ECO:0000313" key="2">
    <source>
        <dbReference type="Proteomes" id="UP000095285"/>
    </source>
</evidence>